<keyword evidence="2" id="KW-1185">Reference proteome</keyword>
<evidence type="ECO:0000313" key="2">
    <source>
        <dbReference type="Proteomes" id="UP001057402"/>
    </source>
</evidence>
<protein>
    <submittedName>
        <fullName evidence="1">Uncharacterized protein</fullName>
    </submittedName>
</protein>
<gene>
    <name evidence="1" type="ORF">MLD38_026310</name>
</gene>
<dbReference type="Proteomes" id="UP001057402">
    <property type="component" value="Chromosome 7"/>
</dbReference>
<evidence type="ECO:0000313" key="1">
    <source>
        <dbReference type="EMBL" id="KAI4341609.1"/>
    </source>
</evidence>
<accession>A0ACB9NY25</accession>
<reference evidence="2" key="1">
    <citation type="journal article" date="2023" name="Front. Plant Sci.">
        <title>Chromosomal-level genome assembly of Melastoma candidum provides insights into trichome evolution.</title>
        <authorList>
            <person name="Zhong Y."/>
            <person name="Wu W."/>
            <person name="Sun C."/>
            <person name="Zou P."/>
            <person name="Liu Y."/>
            <person name="Dai S."/>
            <person name="Zhou R."/>
        </authorList>
    </citation>
    <scope>NUCLEOTIDE SEQUENCE [LARGE SCALE GENOMIC DNA]</scope>
</reference>
<organism evidence="1 2">
    <name type="scientific">Melastoma candidum</name>
    <dbReference type="NCBI Taxonomy" id="119954"/>
    <lineage>
        <taxon>Eukaryota</taxon>
        <taxon>Viridiplantae</taxon>
        <taxon>Streptophyta</taxon>
        <taxon>Embryophyta</taxon>
        <taxon>Tracheophyta</taxon>
        <taxon>Spermatophyta</taxon>
        <taxon>Magnoliopsida</taxon>
        <taxon>eudicotyledons</taxon>
        <taxon>Gunneridae</taxon>
        <taxon>Pentapetalae</taxon>
        <taxon>rosids</taxon>
        <taxon>malvids</taxon>
        <taxon>Myrtales</taxon>
        <taxon>Melastomataceae</taxon>
        <taxon>Melastomatoideae</taxon>
        <taxon>Melastomateae</taxon>
        <taxon>Melastoma</taxon>
    </lineage>
</organism>
<proteinExistence type="predicted"/>
<name>A0ACB9NY25_9MYRT</name>
<sequence length="133" mass="15176">MAFRVVPESPRLTMIVPPMQRTTLLSLTHVNFSPRNTRATKKVNKLDALLRIVFDCKIVYFNERLKVSWARNQNGQTTKLAFATLIRVHCPCLPTSLSPTLCAWFHQTMSSHQDSTQAPDFHLARAELSLLLQ</sequence>
<comment type="caution">
    <text evidence="1">The sequence shown here is derived from an EMBL/GenBank/DDBJ whole genome shotgun (WGS) entry which is preliminary data.</text>
</comment>
<dbReference type="EMBL" id="CM042886">
    <property type="protein sequence ID" value="KAI4341609.1"/>
    <property type="molecule type" value="Genomic_DNA"/>
</dbReference>